<dbReference type="GO" id="GO:0016558">
    <property type="term" value="P:protein import into peroxisome matrix"/>
    <property type="evidence" value="ECO:0007669"/>
    <property type="project" value="TreeGrafter"/>
</dbReference>
<accession>A0A3N4HQW2</accession>
<sequence>MPSTASTTPHRAASSSTRTPAVVSLVPLKNSLCNLPGSLASSLVVSNTPAQNVLIEIIYEPPAPPGPDGKPGPKPAPKSIFCGWTGMQSKPRLGTTSKRSDPTLELDPSFALANHLSESTPISLLLHFNPPTAHTVHIEPLTPSDWEVIELHASFLEVNLLAQLRALSFNHPLVIYLTPSITAMVRLVRLEPEDAYLVSAVSGAGFARLGGEAEVVVAPKERVKKVAAPESVRSSSVKPKAREGGGVGKRREGVSGKGEYFRAVALPYRLSPGWEEEGDEELMEGGKGVTVYLDPEVAEAWGGCPYAVVQVVTPPGLAPPGDGGVVQGGEEEKGSVPPATRVVAKVAKWENAPDRRHVGVSRALVVALDLKEEVGTVVKLEPAPGQLPKGGSAKITIHPFLAEKGEKEATGLKWGGKVTAKLTKEKEQEAILGRLKEVLSAGARKKGEAGRPLGSSILDGPVTDGLVLPPIPDSPLAFGGVLTLEVPSDCKTQPAWLTPHDRKYQLILTTDVPKPGTLTGPFTPPPPPPKLAAIDKTLDSIRDGLLSGSSTLVTGSHLSGKTSVLNLITHEFSAAPHYYHILRPPPLLKLSDERIGALKEALTRWFLSARWHAGSRASILVLDDLDRVCGPETEGTDVARARQVAETVVNLCRRYVPEGSNIYLLASAVGKDSIHAWLTSSKIFRDVTPIPALDREARRRVLSSFADLKGDGKAQIPFDPEMDLLEVAGKTDGYTPGDLLSLLSRARHASLIRTLETPSVTPSLTQQDFSTALQGFLPTSLRSINLQSTGGDEQGKTSSWDAIGGLHETRQTLLETLSYPTLYAPIFAASPLRLRSGILLYGHPGCGKTLLASSLASHTNLNFISVKGPEILNKYIGASEASVRNLFERAQAAAPCILFFDEFDSIAPKRGHDSTGVTDRVVNQMLTQMDGAEGLTGVYVLAATSRPDLIDPALLRPGRLDKSLLCGMPDRSERKEILKAVVKSGGLHFADGEEDRILEEVASKCEGYSGADLNAVLYNAHLEAVHAVIEEGEERERRKGERGGKGKGRESEEGGVEFMEFPFDPRLREVEEEEQARTPAEIAERARLVDKLTSLRHRNASKMHPEEEHEGGKGGGEGEEEEDAKICITWEHIESSLKSTRPSISRQEREKLERVYEEFVGSRKGDLRSGEGGREVGGRASLM</sequence>
<dbReference type="InterPro" id="IPR003960">
    <property type="entry name" value="ATPase_AAA_CS"/>
</dbReference>
<evidence type="ECO:0000256" key="13">
    <source>
        <dbReference type="SAM" id="MobiDB-lite"/>
    </source>
</evidence>
<feature type="compositionally biased region" description="Basic and acidic residues" evidence="13">
    <location>
        <begin position="1103"/>
        <end position="1112"/>
    </location>
</feature>
<dbReference type="Pfam" id="PF00004">
    <property type="entry name" value="AAA"/>
    <property type="match status" value="1"/>
</dbReference>
<protein>
    <recommendedName>
        <fullName evidence="11">Peroxisomal ATPase PEX1</fullName>
    </recommendedName>
    <alternativeName>
        <fullName evidence="10">Peroxin-1</fullName>
    </alternativeName>
</protein>
<evidence type="ECO:0000259" key="14">
    <source>
        <dbReference type="SMART" id="SM00382"/>
    </source>
</evidence>
<dbReference type="GO" id="GO:0005524">
    <property type="term" value="F:ATP binding"/>
    <property type="evidence" value="ECO:0007669"/>
    <property type="project" value="UniProtKB-KW"/>
</dbReference>
<reference evidence="15 16" key="1">
    <citation type="journal article" date="2018" name="Nat. Ecol. Evol.">
        <title>Pezizomycetes genomes reveal the molecular basis of ectomycorrhizal truffle lifestyle.</title>
        <authorList>
            <person name="Murat C."/>
            <person name="Payen T."/>
            <person name="Noel B."/>
            <person name="Kuo A."/>
            <person name="Morin E."/>
            <person name="Chen J."/>
            <person name="Kohler A."/>
            <person name="Krizsan K."/>
            <person name="Balestrini R."/>
            <person name="Da Silva C."/>
            <person name="Montanini B."/>
            <person name="Hainaut M."/>
            <person name="Levati E."/>
            <person name="Barry K.W."/>
            <person name="Belfiori B."/>
            <person name="Cichocki N."/>
            <person name="Clum A."/>
            <person name="Dockter R.B."/>
            <person name="Fauchery L."/>
            <person name="Guy J."/>
            <person name="Iotti M."/>
            <person name="Le Tacon F."/>
            <person name="Lindquist E.A."/>
            <person name="Lipzen A."/>
            <person name="Malagnac F."/>
            <person name="Mello A."/>
            <person name="Molinier V."/>
            <person name="Miyauchi S."/>
            <person name="Poulain J."/>
            <person name="Riccioni C."/>
            <person name="Rubini A."/>
            <person name="Sitrit Y."/>
            <person name="Splivallo R."/>
            <person name="Traeger S."/>
            <person name="Wang M."/>
            <person name="Zifcakova L."/>
            <person name="Wipf D."/>
            <person name="Zambonelli A."/>
            <person name="Paolocci F."/>
            <person name="Nowrousian M."/>
            <person name="Ottonello S."/>
            <person name="Baldrian P."/>
            <person name="Spatafora J.W."/>
            <person name="Henrissat B."/>
            <person name="Nagy L.G."/>
            <person name="Aury J.M."/>
            <person name="Wincker P."/>
            <person name="Grigoriev I.V."/>
            <person name="Bonfante P."/>
            <person name="Martin F.M."/>
        </authorList>
    </citation>
    <scope>NUCLEOTIDE SEQUENCE [LARGE SCALE GENOMIC DNA]</scope>
    <source>
        <strain evidence="15 16">RN42</strain>
    </source>
</reference>
<evidence type="ECO:0000256" key="2">
    <source>
        <dbReference type="ARBA" id="ARBA00006914"/>
    </source>
</evidence>
<dbReference type="OrthoDB" id="2187at2759"/>
<dbReference type="InterPro" id="IPR015342">
    <property type="entry name" value="PEX1-N_C-lobe"/>
</dbReference>
<feature type="domain" description="AAA+ ATPase" evidence="14">
    <location>
        <begin position="547"/>
        <end position="694"/>
    </location>
</feature>
<dbReference type="PROSITE" id="PS00674">
    <property type="entry name" value="AAA"/>
    <property type="match status" value="1"/>
</dbReference>
<dbReference type="Gene3D" id="3.40.50.300">
    <property type="entry name" value="P-loop containing nucleotide triphosphate hydrolases"/>
    <property type="match status" value="2"/>
</dbReference>
<dbReference type="Proteomes" id="UP000275078">
    <property type="component" value="Unassembled WGS sequence"/>
</dbReference>
<dbReference type="InterPro" id="IPR003959">
    <property type="entry name" value="ATPase_AAA_core"/>
</dbReference>
<evidence type="ECO:0000256" key="9">
    <source>
        <dbReference type="ARBA" id="ARBA00023136"/>
    </source>
</evidence>
<gene>
    <name evidence="15" type="ORF">BJ508DRAFT_337891</name>
</gene>
<keyword evidence="6" id="KW-0378">Hydrolase</keyword>
<feature type="compositionally biased region" description="Basic and acidic residues" evidence="13">
    <location>
        <begin position="1159"/>
        <end position="1177"/>
    </location>
</feature>
<dbReference type="GO" id="GO:0005829">
    <property type="term" value="C:cytosol"/>
    <property type="evidence" value="ECO:0007669"/>
    <property type="project" value="TreeGrafter"/>
</dbReference>
<evidence type="ECO:0000256" key="12">
    <source>
        <dbReference type="ARBA" id="ARBA00048778"/>
    </source>
</evidence>
<dbReference type="Pfam" id="PF17862">
    <property type="entry name" value="AAA_lid_3"/>
    <property type="match status" value="1"/>
</dbReference>
<feature type="region of interest" description="Disordered" evidence="13">
    <location>
        <begin position="229"/>
        <end position="253"/>
    </location>
</feature>
<dbReference type="Pfam" id="PF09262">
    <property type="entry name" value="PEX-1N"/>
    <property type="match status" value="1"/>
</dbReference>
<dbReference type="InterPro" id="IPR027417">
    <property type="entry name" value="P-loop_NTPase"/>
</dbReference>
<feature type="region of interest" description="Disordered" evidence="13">
    <location>
        <begin position="1032"/>
        <end position="1080"/>
    </location>
</feature>
<comment type="subcellular location">
    <subcellularLocation>
        <location evidence="1">Membrane</location>
    </subcellularLocation>
</comment>
<dbReference type="AlphaFoldDB" id="A0A3N4HQW2"/>
<evidence type="ECO:0000256" key="7">
    <source>
        <dbReference type="ARBA" id="ARBA00022840"/>
    </source>
</evidence>
<feature type="region of interest" description="Disordered" evidence="13">
    <location>
        <begin position="1159"/>
        <end position="1183"/>
    </location>
</feature>
<dbReference type="Gene3D" id="3.10.330.10">
    <property type="match status" value="1"/>
</dbReference>
<name>A0A3N4HQW2_ASCIM</name>
<feature type="domain" description="AAA+ ATPase" evidence="14">
    <location>
        <begin position="834"/>
        <end position="970"/>
    </location>
</feature>
<dbReference type="Gene3D" id="1.10.8.60">
    <property type="match status" value="2"/>
</dbReference>
<keyword evidence="7" id="KW-0067">ATP-binding</keyword>
<feature type="compositionally biased region" description="Basic and acidic residues" evidence="13">
    <location>
        <begin position="1034"/>
        <end position="1052"/>
    </location>
</feature>
<dbReference type="InterPro" id="IPR050168">
    <property type="entry name" value="AAA_ATPase_domain"/>
</dbReference>
<dbReference type="InterPro" id="IPR041569">
    <property type="entry name" value="AAA_lid_3"/>
</dbReference>
<dbReference type="PANTHER" id="PTHR23077:SF12">
    <property type="entry name" value="PEROXISOMAL ATPASE PEX1"/>
    <property type="match status" value="1"/>
</dbReference>
<dbReference type="SUPFAM" id="SSF52540">
    <property type="entry name" value="P-loop containing nucleoside triphosphate hydrolases"/>
    <property type="match status" value="2"/>
</dbReference>
<organism evidence="15 16">
    <name type="scientific">Ascobolus immersus RN42</name>
    <dbReference type="NCBI Taxonomy" id="1160509"/>
    <lineage>
        <taxon>Eukaryota</taxon>
        <taxon>Fungi</taxon>
        <taxon>Dikarya</taxon>
        <taxon>Ascomycota</taxon>
        <taxon>Pezizomycotina</taxon>
        <taxon>Pezizomycetes</taxon>
        <taxon>Pezizales</taxon>
        <taxon>Ascobolaceae</taxon>
        <taxon>Ascobolus</taxon>
    </lineage>
</organism>
<dbReference type="SUPFAM" id="SSF54585">
    <property type="entry name" value="Cdc48 domain 2-like"/>
    <property type="match status" value="1"/>
</dbReference>
<evidence type="ECO:0000256" key="1">
    <source>
        <dbReference type="ARBA" id="ARBA00004370"/>
    </source>
</evidence>
<dbReference type="InterPro" id="IPR029067">
    <property type="entry name" value="CDC48_domain_2-like_sf"/>
</dbReference>
<dbReference type="InterPro" id="IPR009010">
    <property type="entry name" value="Asp_de-COase-like_dom_sf"/>
</dbReference>
<dbReference type="SUPFAM" id="SSF50692">
    <property type="entry name" value="ADC-like"/>
    <property type="match status" value="1"/>
</dbReference>
<evidence type="ECO:0000313" key="16">
    <source>
        <dbReference type="Proteomes" id="UP000275078"/>
    </source>
</evidence>
<comment type="catalytic activity">
    <reaction evidence="12">
        <text>ATP + H2O = ADP + phosphate + H(+)</text>
        <dbReference type="Rhea" id="RHEA:13065"/>
        <dbReference type="ChEBI" id="CHEBI:15377"/>
        <dbReference type="ChEBI" id="CHEBI:15378"/>
        <dbReference type="ChEBI" id="CHEBI:30616"/>
        <dbReference type="ChEBI" id="CHEBI:43474"/>
        <dbReference type="ChEBI" id="CHEBI:456216"/>
    </reaction>
    <physiologicalReaction direction="left-to-right" evidence="12">
        <dbReference type="Rhea" id="RHEA:13066"/>
    </physiologicalReaction>
</comment>
<evidence type="ECO:0000256" key="4">
    <source>
        <dbReference type="ARBA" id="ARBA00022593"/>
    </source>
</evidence>
<dbReference type="GO" id="GO:0016887">
    <property type="term" value="F:ATP hydrolysis activity"/>
    <property type="evidence" value="ECO:0007669"/>
    <property type="project" value="InterPro"/>
</dbReference>
<evidence type="ECO:0000256" key="8">
    <source>
        <dbReference type="ARBA" id="ARBA00022927"/>
    </source>
</evidence>
<evidence type="ECO:0000256" key="3">
    <source>
        <dbReference type="ARBA" id="ARBA00022448"/>
    </source>
</evidence>
<dbReference type="EMBL" id="ML119748">
    <property type="protein sequence ID" value="RPA76222.1"/>
    <property type="molecule type" value="Genomic_DNA"/>
</dbReference>
<evidence type="ECO:0000313" key="15">
    <source>
        <dbReference type="EMBL" id="RPA76222.1"/>
    </source>
</evidence>
<keyword evidence="4" id="KW-0962">Peroxisome biogenesis</keyword>
<dbReference type="GO" id="GO:0005778">
    <property type="term" value="C:peroxisomal membrane"/>
    <property type="evidence" value="ECO:0007669"/>
    <property type="project" value="TreeGrafter"/>
</dbReference>
<evidence type="ECO:0000256" key="11">
    <source>
        <dbReference type="ARBA" id="ARBA00034532"/>
    </source>
</evidence>
<dbReference type="STRING" id="1160509.A0A3N4HQW2"/>
<proteinExistence type="inferred from homology"/>
<evidence type="ECO:0000256" key="10">
    <source>
        <dbReference type="ARBA" id="ARBA00032509"/>
    </source>
</evidence>
<keyword evidence="5" id="KW-0547">Nucleotide-binding</keyword>
<dbReference type="SMART" id="SM00382">
    <property type="entry name" value="AAA"/>
    <property type="match status" value="2"/>
</dbReference>
<dbReference type="FunFam" id="3.40.50.300:FF:000149">
    <property type="entry name" value="Nuclear valosin-containing protein-like"/>
    <property type="match status" value="1"/>
</dbReference>
<dbReference type="PANTHER" id="PTHR23077">
    <property type="entry name" value="AAA-FAMILY ATPASE"/>
    <property type="match status" value="1"/>
</dbReference>
<keyword evidence="3" id="KW-0813">Transport</keyword>
<keyword evidence="8" id="KW-0653">Protein transport</keyword>
<comment type="similarity">
    <text evidence="2">Belongs to the AAA ATPase family.</text>
</comment>
<feature type="region of interest" description="Disordered" evidence="13">
    <location>
        <begin position="1096"/>
        <end position="1125"/>
    </location>
</feature>
<evidence type="ECO:0000256" key="6">
    <source>
        <dbReference type="ARBA" id="ARBA00022801"/>
    </source>
</evidence>
<keyword evidence="9" id="KW-0472">Membrane</keyword>
<evidence type="ECO:0000256" key="5">
    <source>
        <dbReference type="ARBA" id="ARBA00022741"/>
    </source>
</evidence>
<dbReference type="InterPro" id="IPR003593">
    <property type="entry name" value="AAA+_ATPase"/>
</dbReference>
<keyword evidence="16" id="KW-1185">Reference proteome</keyword>
<dbReference type="CDD" id="cd19526">
    <property type="entry name" value="RecA-like_PEX1_r2"/>
    <property type="match status" value="1"/>
</dbReference>